<dbReference type="InterPro" id="IPR001525">
    <property type="entry name" value="C5_MeTfrase"/>
</dbReference>
<evidence type="ECO:0000313" key="4">
    <source>
        <dbReference type="EMBL" id="QJA91511.1"/>
    </source>
</evidence>
<accession>A0A6M3LEB5</accession>
<dbReference type="GO" id="GO:0008168">
    <property type="term" value="F:methyltransferase activity"/>
    <property type="evidence" value="ECO:0007669"/>
    <property type="project" value="UniProtKB-KW"/>
</dbReference>
<sequence length="312" mass="33903">MTYYNDIETGRWLRGLVDADLIAPGDVDERSIADVQPDDLAGYGRCHFFAGIAGWEYALQLAGWPEDRPVWTGSCPCQPFSVAGKRKGTADERHLWPAFRALIAERRPATVFGEQVASDLGREWVAGVRADLEALGYAVGCADLCAAGVSAPHIRQRLYWVAYAQDVDGRPRVGTTQAGIRQDAERRGRLAVGSTNGRMGQDCPIRQKWQQPAGATTGAAERTRAAGGIPDTEGRLIQEPQAGNGRASSGRTCPWDDYELIPCGDGKVRRIKPGIAPLASRIPRRVELLRGYGNAIVPQVAAVFIRSFMEAT</sequence>
<name>A0A6M3LEB5_9ZZZZ</name>
<feature type="compositionally biased region" description="Low complexity" evidence="3">
    <location>
        <begin position="213"/>
        <end position="228"/>
    </location>
</feature>
<evidence type="ECO:0000256" key="3">
    <source>
        <dbReference type="SAM" id="MobiDB-lite"/>
    </source>
</evidence>
<gene>
    <name evidence="4" type="ORF">MM415B03347_0010</name>
</gene>
<dbReference type="GO" id="GO:0032259">
    <property type="term" value="P:methylation"/>
    <property type="evidence" value="ECO:0007669"/>
    <property type="project" value="UniProtKB-KW"/>
</dbReference>
<dbReference type="Gene3D" id="3.40.50.150">
    <property type="entry name" value="Vaccinia Virus protein VP39"/>
    <property type="match status" value="1"/>
</dbReference>
<keyword evidence="1 4" id="KW-0489">Methyltransferase</keyword>
<dbReference type="SUPFAM" id="SSF53335">
    <property type="entry name" value="S-adenosyl-L-methionine-dependent methyltransferases"/>
    <property type="match status" value="1"/>
</dbReference>
<reference evidence="4" key="1">
    <citation type="submission" date="2020-03" db="EMBL/GenBank/DDBJ databases">
        <title>The deep terrestrial virosphere.</title>
        <authorList>
            <person name="Holmfeldt K."/>
            <person name="Nilsson E."/>
            <person name="Simone D."/>
            <person name="Lopez-Fernandez M."/>
            <person name="Wu X."/>
            <person name="de Brujin I."/>
            <person name="Lundin D."/>
            <person name="Andersson A."/>
            <person name="Bertilsson S."/>
            <person name="Dopson M."/>
        </authorList>
    </citation>
    <scope>NUCLEOTIDE SEQUENCE</scope>
    <source>
        <strain evidence="4">MM415B03347</strain>
    </source>
</reference>
<keyword evidence="2 4" id="KW-0808">Transferase</keyword>
<evidence type="ECO:0000256" key="1">
    <source>
        <dbReference type="ARBA" id="ARBA00022603"/>
    </source>
</evidence>
<dbReference type="Pfam" id="PF00145">
    <property type="entry name" value="DNA_methylase"/>
    <property type="match status" value="1"/>
</dbReference>
<dbReference type="EMBL" id="MT142992">
    <property type="protein sequence ID" value="QJA91511.1"/>
    <property type="molecule type" value="Genomic_DNA"/>
</dbReference>
<feature type="region of interest" description="Disordered" evidence="3">
    <location>
        <begin position="174"/>
        <end position="251"/>
    </location>
</feature>
<protein>
    <submittedName>
        <fullName evidence="4">Putative methyltransferase</fullName>
    </submittedName>
</protein>
<proteinExistence type="predicted"/>
<organism evidence="4">
    <name type="scientific">viral metagenome</name>
    <dbReference type="NCBI Taxonomy" id="1070528"/>
    <lineage>
        <taxon>unclassified sequences</taxon>
        <taxon>metagenomes</taxon>
        <taxon>organismal metagenomes</taxon>
    </lineage>
</organism>
<dbReference type="InterPro" id="IPR029063">
    <property type="entry name" value="SAM-dependent_MTases_sf"/>
</dbReference>
<evidence type="ECO:0000256" key="2">
    <source>
        <dbReference type="ARBA" id="ARBA00022679"/>
    </source>
</evidence>
<dbReference type="AlphaFoldDB" id="A0A6M3LEB5"/>